<dbReference type="KEGG" id="rgu:A4W93_22560"/>
<organism evidence="1 2">
    <name type="scientific">Piscinibacter gummiphilus</name>
    <dbReference type="NCBI Taxonomy" id="946333"/>
    <lineage>
        <taxon>Bacteria</taxon>
        <taxon>Pseudomonadati</taxon>
        <taxon>Pseudomonadota</taxon>
        <taxon>Betaproteobacteria</taxon>
        <taxon>Burkholderiales</taxon>
        <taxon>Sphaerotilaceae</taxon>
        <taxon>Piscinibacter</taxon>
    </lineage>
</organism>
<dbReference type="RefSeq" id="WP_085752765.1">
    <property type="nucleotide sequence ID" value="NZ_BSPR01000020.1"/>
</dbReference>
<protein>
    <submittedName>
        <fullName evidence="1">Uncharacterized protein</fullName>
    </submittedName>
</protein>
<dbReference type="Proteomes" id="UP000193427">
    <property type="component" value="Chromosome"/>
</dbReference>
<dbReference type="AlphaFoldDB" id="A0A1W6LDX4"/>
<sequence length="167" mass="17823">MNKVWVTALITFLMGLFGSTADAAGAPDVVLAAYRVVALPAPVDGRPAERLQPLGDVRPGDTVEYEAVYRNPTAAPARDVKLTLPVPAGGLQYLATTATPAATSASLDGRTFEPLPLVRTVTLPDGRTARREVPASEYRFLRWNLGDLPAGSTRTVRARMQLPAVAR</sequence>
<keyword evidence="2" id="KW-1185">Reference proteome</keyword>
<evidence type="ECO:0000313" key="2">
    <source>
        <dbReference type="Proteomes" id="UP000193427"/>
    </source>
</evidence>
<accession>A0A1W6LDX4</accession>
<proteinExistence type="predicted"/>
<evidence type="ECO:0000313" key="1">
    <source>
        <dbReference type="EMBL" id="ARN22464.1"/>
    </source>
</evidence>
<name>A0A1W6LDX4_9BURK</name>
<dbReference type="EMBL" id="CP015118">
    <property type="protein sequence ID" value="ARN22464.1"/>
    <property type="molecule type" value="Genomic_DNA"/>
</dbReference>
<gene>
    <name evidence="1" type="ORF">A4W93_22560</name>
</gene>
<dbReference type="STRING" id="946333.A4W93_22560"/>
<dbReference type="OrthoDB" id="200318at2"/>
<reference evidence="1 2" key="1">
    <citation type="submission" date="2016-04" db="EMBL/GenBank/DDBJ databases">
        <title>Complete genome sequence of natural rubber-degrading, novel Gram-negative bacterium, Rhizobacter gummiphilus strain NS21.</title>
        <authorList>
            <person name="Tabata M."/>
            <person name="Kasai D."/>
            <person name="Fukuda M."/>
        </authorList>
    </citation>
    <scope>NUCLEOTIDE SEQUENCE [LARGE SCALE GENOMIC DNA]</scope>
    <source>
        <strain evidence="1 2">NS21</strain>
    </source>
</reference>